<feature type="domain" description="DUF5655" evidence="3">
    <location>
        <begin position="624"/>
        <end position="720"/>
    </location>
</feature>
<reference evidence="4 5" key="1">
    <citation type="submission" date="2008-01" db="EMBL/GenBank/DDBJ databases">
        <authorList>
            <person name="Wagner-Dobler I."/>
            <person name="Ferriera S."/>
            <person name="Johnson J."/>
            <person name="Kravitz S."/>
            <person name="Beeson K."/>
            <person name="Sutton G."/>
            <person name="Rogers Y.-H."/>
            <person name="Friedman R."/>
            <person name="Frazier M."/>
            <person name="Venter J.C."/>
        </authorList>
    </citation>
    <scope>NUCLEOTIDE SEQUENCE [LARGE SCALE GENOMIC DNA]</scope>
    <source>
        <strain evidence="5">DSM 17067 / NCIMB 14079 / DFL-11</strain>
    </source>
</reference>
<evidence type="ECO:0008006" key="6">
    <source>
        <dbReference type="Google" id="ProtNLM"/>
    </source>
</evidence>
<dbReference type="RefSeq" id="WP_040451396.1">
    <property type="nucleotide sequence ID" value="NZ_CM011002.1"/>
</dbReference>
<evidence type="ECO:0000313" key="4">
    <source>
        <dbReference type="EMBL" id="EEE46137.2"/>
    </source>
</evidence>
<name>A0A5E8H0W2_ROSAD</name>
<dbReference type="PANTHER" id="PTHR35149:SF2">
    <property type="entry name" value="DUF262 DOMAIN-CONTAINING PROTEIN"/>
    <property type="match status" value="1"/>
</dbReference>
<dbReference type="Proteomes" id="UP000004703">
    <property type="component" value="Chromosome"/>
</dbReference>
<dbReference type="AlphaFoldDB" id="A0A5E8H0W2"/>
<dbReference type="Pfam" id="PF18899">
    <property type="entry name" value="DUF5655"/>
    <property type="match status" value="1"/>
</dbReference>
<dbReference type="InterPro" id="IPR011089">
    <property type="entry name" value="GmrSD_C"/>
</dbReference>
<evidence type="ECO:0000259" key="2">
    <source>
        <dbReference type="Pfam" id="PF07510"/>
    </source>
</evidence>
<dbReference type="Pfam" id="PF07510">
    <property type="entry name" value="GmrSD_C"/>
    <property type="match status" value="1"/>
</dbReference>
<protein>
    <recommendedName>
        <fullName evidence="6">DUF262 domain-containing protein</fullName>
    </recommendedName>
</protein>
<dbReference type="EMBL" id="ACCU02000004">
    <property type="protein sequence ID" value="EEE46137.2"/>
    <property type="molecule type" value="Genomic_DNA"/>
</dbReference>
<dbReference type="PANTHER" id="PTHR35149">
    <property type="entry name" value="SLL5132 PROTEIN"/>
    <property type="match status" value="1"/>
</dbReference>
<dbReference type="InterPro" id="IPR043714">
    <property type="entry name" value="DUF5655"/>
</dbReference>
<gene>
    <name evidence="4" type="ORF">SADFL11_3426</name>
</gene>
<accession>A0A5E8H0W2</accession>
<comment type="caution">
    <text evidence="4">The sequence shown here is derived from an EMBL/GenBank/DDBJ whole genome shotgun (WGS) entry which is preliminary data.</text>
</comment>
<dbReference type="Pfam" id="PF03235">
    <property type="entry name" value="GmrSD_N"/>
    <property type="match status" value="1"/>
</dbReference>
<reference evidence="4 5" key="2">
    <citation type="submission" date="2013-04" db="EMBL/GenBank/DDBJ databases">
        <authorList>
            <person name="Fiebig A."/>
            <person name="Pradella S."/>
            <person name="Wagner-Doebler I."/>
        </authorList>
    </citation>
    <scope>NUCLEOTIDE SEQUENCE [LARGE SCALE GENOMIC DNA]</scope>
    <source>
        <strain evidence="5">DSM 17067 / NCIMB 14079 / DFL-11</strain>
    </source>
</reference>
<sequence>MKATESGLLSFLNNSPQFVIPIYQRTYSWTEKECRQLWDDILRAGREDGHSIHFIGSVVGIDQRDSTNSDRSPYLVIDGQQRLTTVTLLLAALAEALEKQKGETVELSEGFSARKVRNRYLIDPDEDDERRFQLLLSETDRETLKAIVARDPLPENPSLRINEGFKFFQSQIGKLTKLEALCRGLDRLFIVDISLNRGQDNPQLIFESMNSTGKELSQADLIRNFVLMGLQTNLQSRLYKNYWRPMERAFGQDGYSARFDAFMRHYLTVKTGEIPRLSEVYDSFKWYARAFLNAASETAEKKAREDNPEISEQNLSKVEAAASTAAVETLVSELRAFAGYYCAMALGAEPDADLNFAFHDLRELKVDVAYPFLLELYADYATKQLPKADFLEAIRLVEAYVFRRAICMIPTNSLNKTFATFTKSLKKDRYLESIKAHFLLLPSYRRFPGDGEFQRELQKRDLYNFRSRSYWLRRFENHGRKERVPVDEYTIEHIMPQNEDMRIEWKTALGDDWQRIHQEYLHTLGNLTLTGYNSEYSDLPFVDKRDMVGGFKNSPVRLNDGLGTVEQWNEEAIRSRAQKLAAKAPGVWPGPSLAEDILSIYRAPKEASASYSIADHPYLNSGLVRELFEAFRKDVLALDPCVSEEFLKLYVAYKAETNFVDVVPQAKALRLSLNMKFTDINDPRGICKDTSQIGRWGNGEVEVKISALDEIPYTLGLVRQSLEQQLGNGGDG</sequence>
<feature type="domain" description="GmrSD restriction endonucleases C-terminal" evidence="2">
    <location>
        <begin position="448"/>
        <end position="582"/>
    </location>
</feature>
<proteinExistence type="predicted"/>
<feature type="domain" description="GmrSD restriction endonucleases N-terminal" evidence="1">
    <location>
        <begin position="10"/>
        <end position="226"/>
    </location>
</feature>
<organism evidence="4 5">
    <name type="scientific">Roseibium alexandrii (strain DSM 17067 / NCIMB 14079 / DFL-11)</name>
    <name type="common">Labrenzia alexandrii</name>
    <dbReference type="NCBI Taxonomy" id="244592"/>
    <lineage>
        <taxon>Bacteria</taxon>
        <taxon>Pseudomonadati</taxon>
        <taxon>Pseudomonadota</taxon>
        <taxon>Alphaproteobacteria</taxon>
        <taxon>Hyphomicrobiales</taxon>
        <taxon>Stappiaceae</taxon>
        <taxon>Roseibium</taxon>
    </lineage>
</organism>
<dbReference type="InterPro" id="IPR004919">
    <property type="entry name" value="GmrSD_N"/>
</dbReference>
<evidence type="ECO:0000259" key="3">
    <source>
        <dbReference type="Pfam" id="PF18899"/>
    </source>
</evidence>
<evidence type="ECO:0000259" key="1">
    <source>
        <dbReference type="Pfam" id="PF03235"/>
    </source>
</evidence>
<evidence type="ECO:0000313" key="5">
    <source>
        <dbReference type="Proteomes" id="UP000004703"/>
    </source>
</evidence>